<evidence type="ECO:0000256" key="2">
    <source>
        <dbReference type="ARBA" id="ARBA00023015"/>
    </source>
</evidence>
<evidence type="ECO:0000256" key="5">
    <source>
        <dbReference type="ARBA" id="ARBA00023163"/>
    </source>
</evidence>
<keyword evidence="4 6" id="KW-0238">DNA-binding</keyword>
<dbReference type="EMBL" id="JBEZLS010000001">
    <property type="protein sequence ID" value="MEU9349748.1"/>
    <property type="molecule type" value="Genomic_DNA"/>
</dbReference>
<comment type="similarity">
    <text evidence="1 6">Belongs to the sigma-70 factor family.</text>
</comment>
<evidence type="ECO:0000256" key="7">
    <source>
        <dbReference type="SAM" id="MobiDB-lite"/>
    </source>
</evidence>
<evidence type="ECO:0000313" key="11">
    <source>
        <dbReference type="Proteomes" id="UP001551582"/>
    </source>
</evidence>
<dbReference type="PANTHER" id="PTHR30603">
    <property type="entry name" value="RNA POLYMERASE SIGMA FACTOR RPO"/>
    <property type="match status" value="1"/>
</dbReference>
<feature type="compositionally biased region" description="Basic and acidic residues" evidence="7">
    <location>
        <begin position="1"/>
        <end position="10"/>
    </location>
</feature>
<dbReference type="CDD" id="cd06171">
    <property type="entry name" value="Sigma70_r4"/>
    <property type="match status" value="1"/>
</dbReference>
<evidence type="ECO:0000256" key="4">
    <source>
        <dbReference type="ARBA" id="ARBA00023125"/>
    </source>
</evidence>
<dbReference type="PROSITE" id="PS00716">
    <property type="entry name" value="SIGMA70_2"/>
    <property type="match status" value="1"/>
</dbReference>
<proteinExistence type="inferred from homology"/>
<dbReference type="InterPro" id="IPR014284">
    <property type="entry name" value="RNA_pol_sigma-70_dom"/>
</dbReference>
<comment type="function">
    <text evidence="6">Sigma factors are initiation factors that promote the attachment of RNA polymerase to specific initiation sites and are then released.</text>
</comment>
<dbReference type="Pfam" id="PF00140">
    <property type="entry name" value="Sigma70_r1_2"/>
    <property type="match status" value="1"/>
</dbReference>
<accession>A0ABV3DXW8</accession>
<feature type="domain" description="RNA polymerase sigma-70" evidence="9">
    <location>
        <begin position="383"/>
        <end position="409"/>
    </location>
</feature>
<keyword evidence="2 6" id="KW-0805">Transcription regulation</keyword>
<feature type="compositionally biased region" description="Low complexity" evidence="7">
    <location>
        <begin position="89"/>
        <end position="104"/>
    </location>
</feature>
<evidence type="ECO:0000313" key="10">
    <source>
        <dbReference type="EMBL" id="MEU9349748.1"/>
    </source>
</evidence>
<dbReference type="InterPro" id="IPR007624">
    <property type="entry name" value="RNA_pol_sigma70_r3"/>
</dbReference>
<sequence length="423" mass="46651">MPESSERGRSVTDGSRTSAVPLIAYGTDSGEAADSAPEVPLPPSLAAIILEVAPVQTQTLTQPDAGVLVAVPAQSRVAHHPETPPEPADPLAEPAAEAPEQADPPAELVEPVVPARPETGAPSSDLFRQYLREIGRIPLLTAAEEVELARRVEAGLFAEEKLRLTPDLDSRLALDLDRLVVMGRMAKRRLIEANLRLVVSVAKRYIGRGLTMLDLVQEGNLGLIRAVEKFDYARGYKFSTYATWWIRQAMSRALADQARTIRVPVHVVELINRVVRVQRRMLQERGYEPTPAEVAAHLDLTPERVGEVLRLAQEPVSLHAPVGEEDEVALGDLIEDGDAASPVESAAFLLLREHLEAVLSTLGERERKVVQLRYGLVDGRPRTLEEIGRIFGVTRERIRQIESKTLNRLRDHAFADQLRGYLD</sequence>
<dbReference type="PANTHER" id="PTHR30603:SF59">
    <property type="entry name" value="RNA POLYMERASE PRINCIPAL SIGMA FACTOR HRDA"/>
    <property type="match status" value="1"/>
</dbReference>
<dbReference type="InterPro" id="IPR000943">
    <property type="entry name" value="RNA_pol_sigma70"/>
</dbReference>
<dbReference type="InterPro" id="IPR007630">
    <property type="entry name" value="RNA_pol_sigma70_r4"/>
</dbReference>
<comment type="caution">
    <text evidence="10">The sequence shown here is derived from an EMBL/GenBank/DDBJ whole genome shotgun (WGS) entry which is preliminary data.</text>
</comment>
<dbReference type="PRINTS" id="PR00046">
    <property type="entry name" value="SIGMA70FCT"/>
</dbReference>
<feature type="region of interest" description="Disordered" evidence="7">
    <location>
        <begin position="1"/>
        <end position="40"/>
    </location>
</feature>
<dbReference type="SUPFAM" id="SSF88659">
    <property type="entry name" value="Sigma3 and sigma4 domains of RNA polymerase sigma factors"/>
    <property type="match status" value="2"/>
</dbReference>
<organism evidence="10 11">
    <name type="scientific">Streptomyces griseoloalbus</name>
    <dbReference type="NCBI Taxonomy" id="67303"/>
    <lineage>
        <taxon>Bacteria</taxon>
        <taxon>Bacillati</taxon>
        <taxon>Actinomycetota</taxon>
        <taxon>Actinomycetes</taxon>
        <taxon>Kitasatosporales</taxon>
        <taxon>Streptomycetaceae</taxon>
        <taxon>Streptomyces</taxon>
    </lineage>
</organism>
<protein>
    <recommendedName>
        <fullName evidence="6">RNA polymerase sigma factor</fullName>
    </recommendedName>
</protein>
<dbReference type="InterPro" id="IPR013325">
    <property type="entry name" value="RNA_pol_sigma_r2"/>
</dbReference>
<dbReference type="PROSITE" id="PS00715">
    <property type="entry name" value="SIGMA70_1"/>
    <property type="match status" value="1"/>
</dbReference>
<dbReference type="RefSeq" id="WP_359976034.1">
    <property type="nucleotide sequence ID" value="NZ_JBEZLS010000001.1"/>
</dbReference>
<name>A0ABV3DXW8_9ACTN</name>
<evidence type="ECO:0000259" key="9">
    <source>
        <dbReference type="PROSITE" id="PS00716"/>
    </source>
</evidence>
<keyword evidence="5 6" id="KW-0804">Transcription</keyword>
<dbReference type="InterPro" id="IPR036388">
    <property type="entry name" value="WH-like_DNA-bd_sf"/>
</dbReference>
<keyword evidence="3 6" id="KW-0731">Sigma factor</keyword>
<dbReference type="Gene3D" id="1.10.601.10">
    <property type="entry name" value="RNA Polymerase Primary Sigma Factor"/>
    <property type="match status" value="2"/>
</dbReference>
<feature type="region of interest" description="Disordered" evidence="7">
    <location>
        <begin position="76"/>
        <end position="104"/>
    </location>
</feature>
<dbReference type="Pfam" id="PF04542">
    <property type="entry name" value="Sigma70_r2"/>
    <property type="match status" value="1"/>
</dbReference>
<reference evidence="10 11" key="1">
    <citation type="submission" date="2024-06" db="EMBL/GenBank/DDBJ databases">
        <title>The Natural Products Discovery Center: Release of the First 8490 Sequenced Strains for Exploring Actinobacteria Biosynthetic Diversity.</title>
        <authorList>
            <person name="Kalkreuter E."/>
            <person name="Kautsar S.A."/>
            <person name="Yang D."/>
            <person name="Bader C.D."/>
            <person name="Teijaro C.N."/>
            <person name="Fluegel L."/>
            <person name="Davis C.M."/>
            <person name="Simpson J.R."/>
            <person name="Lauterbach L."/>
            <person name="Steele A.D."/>
            <person name="Gui C."/>
            <person name="Meng S."/>
            <person name="Li G."/>
            <person name="Viehrig K."/>
            <person name="Ye F."/>
            <person name="Su P."/>
            <person name="Kiefer A.F."/>
            <person name="Nichols A."/>
            <person name="Cepeda A.J."/>
            <person name="Yan W."/>
            <person name="Fan B."/>
            <person name="Jiang Y."/>
            <person name="Adhikari A."/>
            <person name="Zheng C.-J."/>
            <person name="Schuster L."/>
            <person name="Cowan T.M."/>
            <person name="Smanski M.J."/>
            <person name="Chevrette M.G."/>
            <person name="De Carvalho L.P.S."/>
            <person name="Shen B."/>
        </authorList>
    </citation>
    <scope>NUCLEOTIDE SEQUENCE [LARGE SCALE GENOMIC DNA]</scope>
    <source>
        <strain evidence="10 11">NPDC048274</strain>
    </source>
</reference>
<dbReference type="InterPro" id="IPR007627">
    <property type="entry name" value="RNA_pol_sigma70_r2"/>
</dbReference>
<dbReference type="Pfam" id="PF04539">
    <property type="entry name" value="Sigma70_r3"/>
    <property type="match status" value="1"/>
</dbReference>
<evidence type="ECO:0000256" key="6">
    <source>
        <dbReference type="RuleBase" id="RU362124"/>
    </source>
</evidence>
<dbReference type="Gene3D" id="1.10.10.10">
    <property type="entry name" value="Winged helix-like DNA-binding domain superfamily/Winged helix DNA-binding domain"/>
    <property type="match status" value="2"/>
</dbReference>
<gene>
    <name evidence="10" type="ORF">AB0D65_01695</name>
</gene>
<dbReference type="NCBIfam" id="TIGR02937">
    <property type="entry name" value="sigma70-ECF"/>
    <property type="match status" value="1"/>
</dbReference>
<dbReference type="Proteomes" id="UP001551582">
    <property type="component" value="Unassembled WGS sequence"/>
</dbReference>
<evidence type="ECO:0000256" key="3">
    <source>
        <dbReference type="ARBA" id="ARBA00023082"/>
    </source>
</evidence>
<dbReference type="SUPFAM" id="SSF88946">
    <property type="entry name" value="Sigma2 domain of RNA polymerase sigma factors"/>
    <property type="match status" value="1"/>
</dbReference>
<dbReference type="Pfam" id="PF04545">
    <property type="entry name" value="Sigma70_r4"/>
    <property type="match status" value="1"/>
</dbReference>
<feature type="domain" description="RNA polymerase sigma-70" evidence="8">
    <location>
        <begin position="214"/>
        <end position="227"/>
    </location>
</feature>
<dbReference type="InterPro" id="IPR013324">
    <property type="entry name" value="RNA_pol_sigma_r3/r4-like"/>
</dbReference>
<dbReference type="InterPro" id="IPR009042">
    <property type="entry name" value="RNA_pol_sigma70_r1_2"/>
</dbReference>
<evidence type="ECO:0000259" key="8">
    <source>
        <dbReference type="PROSITE" id="PS00715"/>
    </source>
</evidence>
<keyword evidence="11" id="KW-1185">Reference proteome</keyword>
<evidence type="ECO:0000256" key="1">
    <source>
        <dbReference type="ARBA" id="ARBA00007788"/>
    </source>
</evidence>
<dbReference type="InterPro" id="IPR050239">
    <property type="entry name" value="Sigma-70_RNA_pol_init_factors"/>
</dbReference>